<dbReference type="SFLD" id="SFLDG01118">
    <property type="entry name" value="activating_enzymes__group_2"/>
    <property type="match status" value="1"/>
</dbReference>
<evidence type="ECO:0000256" key="3">
    <source>
        <dbReference type="ARBA" id="ARBA00022485"/>
    </source>
</evidence>
<feature type="domain" description="4Fe-4S ferredoxin-type" evidence="10">
    <location>
        <begin position="65"/>
        <end position="93"/>
    </location>
</feature>
<keyword evidence="4" id="KW-0949">S-adenosyl-L-methionine</keyword>
<evidence type="ECO:0000256" key="1">
    <source>
        <dbReference type="ARBA" id="ARBA00001966"/>
    </source>
</evidence>
<evidence type="ECO:0000256" key="5">
    <source>
        <dbReference type="ARBA" id="ARBA00022723"/>
    </source>
</evidence>
<evidence type="ECO:0000259" key="10">
    <source>
        <dbReference type="PROSITE" id="PS51379"/>
    </source>
</evidence>
<dbReference type="PROSITE" id="PS00198">
    <property type="entry name" value="4FE4S_FER_1"/>
    <property type="match status" value="1"/>
</dbReference>
<evidence type="ECO:0000256" key="4">
    <source>
        <dbReference type="ARBA" id="ARBA00022691"/>
    </source>
</evidence>
<feature type="domain" description="4Fe-4S ferredoxin-type" evidence="10">
    <location>
        <begin position="37"/>
        <end position="64"/>
    </location>
</feature>
<comment type="similarity">
    <text evidence="2">Belongs to the organic radical-activating enzymes family.</text>
</comment>
<proteinExistence type="inferred from homology"/>
<dbReference type="NCBIfam" id="TIGR04041">
    <property type="entry name" value="activase_YjjW"/>
    <property type="match status" value="1"/>
</dbReference>
<keyword evidence="13" id="KW-1185">Reference proteome</keyword>
<dbReference type="PROSITE" id="PS51379">
    <property type="entry name" value="4FE4S_FER_2"/>
    <property type="match status" value="2"/>
</dbReference>
<evidence type="ECO:0000256" key="9">
    <source>
        <dbReference type="ARBA" id="ARBA00047365"/>
    </source>
</evidence>
<dbReference type="SFLD" id="SFLDG01066">
    <property type="entry name" value="organic_radical-activating_enz"/>
    <property type="match status" value="1"/>
</dbReference>
<evidence type="ECO:0000313" key="13">
    <source>
        <dbReference type="Proteomes" id="UP000317863"/>
    </source>
</evidence>
<dbReference type="GO" id="GO:0051539">
    <property type="term" value="F:4 iron, 4 sulfur cluster binding"/>
    <property type="evidence" value="ECO:0007669"/>
    <property type="project" value="UniProtKB-KW"/>
</dbReference>
<dbReference type="Pfam" id="PF04055">
    <property type="entry name" value="Radical_SAM"/>
    <property type="match status" value="1"/>
</dbReference>
<dbReference type="InterPro" id="IPR023912">
    <property type="entry name" value="YjjW_bact"/>
</dbReference>
<keyword evidence="7" id="KW-0408">Iron</keyword>
<dbReference type="Gene3D" id="3.30.70.20">
    <property type="match status" value="1"/>
</dbReference>
<dbReference type="PROSITE" id="PS51918">
    <property type="entry name" value="RADICAL_SAM"/>
    <property type="match status" value="1"/>
</dbReference>
<name>A0A544QWZ3_9FIRM</name>
<keyword evidence="8" id="KW-0411">Iron-sulfur</keyword>
<dbReference type="Gene3D" id="3.20.20.70">
    <property type="entry name" value="Aldolase class I"/>
    <property type="match status" value="1"/>
</dbReference>
<dbReference type="GO" id="GO:0046872">
    <property type="term" value="F:metal ion binding"/>
    <property type="evidence" value="ECO:0007669"/>
    <property type="project" value="UniProtKB-KW"/>
</dbReference>
<dbReference type="GO" id="GO:0016491">
    <property type="term" value="F:oxidoreductase activity"/>
    <property type="evidence" value="ECO:0007669"/>
    <property type="project" value="UniProtKB-KW"/>
</dbReference>
<dbReference type="RefSeq" id="WP_142535283.1">
    <property type="nucleotide sequence ID" value="NZ_SGJB01000003.1"/>
</dbReference>
<dbReference type="InterPro" id="IPR040074">
    <property type="entry name" value="BssD/PflA/YjjW"/>
</dbReference>
<comment type="catalytic activity">
    <reaction evidence="9">
        <text>glycyl-[protein] + reduced [flavodoxin] + S-adenosyl-L-methionine = glycin-2-yl radical-[protein] + semiquinone [flavodoxin] + 5'-deoxyadenosine + L-methionine + H(+)</text>
        <dbReference type="Rhea" id="RHEA:61976"/>
        <dbReference type="Rhea" id="RHEA-COMP:10622"/>
        <dbReference type="Rhea" id="RHEA-COMP:14480"/>
        <dbReference type="Rhea" id="RHEA-COMP:15993"/>
        <dbReference type="Rhea" id="RHEA-COMP:15994"/>
        <dbReference type="ChEBI" id="CHEBI:15378"/>
        <dbReference type="ChEBI" id="CHEBI:17319"/>
        <dbReference type="ChEBI" id="CHEBI:29947"/>
        <dbReference type="ChEBI" id="CHEBI:32722"/>
        <dbReference type="ChEBI" id="CHEBI:57618"/>
        <dbReference type="ChEBI" id="CHEBI:57844"/>
        <dbReference type="ChEBI" id="CHEBI:59789"/>
        <dbReference type="ChEBI" id="CHEBI:140311"/>
    </reaction>
</comment>
<dbReference type="SFLD" id="SFLDS00029">
    <property type="entry name" value="Radical_SAM"/>
    <property type="match status" value="1"/>
</dbReference>
<dbReference type="AlphaFoldDB" id="A0A544QWZ3"/>
<evidence type="ECO:0000256" key="8">
    <source>
        <dbReference type="ARBA" id="ARBA00023014"/>
    </source>
</evidence>
<keyword evidence="5" id="KW-0479">Metal-binding</keyword>
<keyword evidence="6" id="KW-0560">Oxidoreductase</keyword>
<dbReference type="SFLD" id="SFLDF00392">
    <property type="entry name" value="YjjI_activase"/>
    <property type="match status" value="1"/>
</dbReference>
<keyword evidence="3" id="KW-0004">4Fe-4S</keyword>
<comment type="cofactor">
    <cofactor evidence="1">
        <name>[4Fe-4S] cluster</name>
        <dbReference type="ChEBI" id="CHEBI:49883"/>
    </cofactor>
</comment>
<dbReference type="SUPFAM" id="SSF102114">
    <property type="entry name" value="Radical SAM enzymes"/>
    <property type="match status" value="1"/>
</dbReference>
<dbReference type="InterPro" id="IPR034457">
    <property type="entry name" value="Organic_radical-activating"/>
</dbReference>
<feature type="domain" description="Radical SAM core" evidence="11">
    <location>
        <begin position="14"/>
        <end position="271"/>
    </location>
</feature>
<sequence>MRAPVNKIIPFSSVDGPGNRTAIFLQGCNQNCLYCHNPETINMCKNCGICVESCPKGALSIINEKVVYDYDKCCNCDTCIQLCPNDASPKVRYMTPEELYDKIKNYLPFIDGITTSGGECSLYADFLKEFYTIIKSENKTTYMDTNAQIPLWDKEELLKVTDKVMIDLKAGTNDDHIKLTGRGVDTVIENIKRIAEMGKLFEIRTVVVPDIVDNMKTIEVGSRLISKYPEVRYKIIKYRKFGVREEYSYIKEPTSDYLQSLKSKAEELGVKNIQLID</sequence>
<dbReference type="InterPro" id="IPR001989">
    <property type="entry name" value="Radical_activat_CS"/>
</dbReference>
<dbReference type="InterPro" id="IPR017900">
    <property type="entry name" value="4Fe4S_Fe_S_CS"/>
</dbReference>
<gene>
    <name evidence="12" type="primary">yjjW</name>
    <name evidence="12" type="ORF">EXD82_02155</name>
</gene>
<dbReference type="CDD" id="cd01335">
    <property type="entry name" value="Radical_SAM"/>
    <property type="match status" value="1"/>
</dbReference>
<dbReference type="PANTHER" id="PTHR30352">
    <property type="entry name" value="PYRUVATE FORMATE-LYASE-ACTIVATING ENZYME"/>
    <property type="match status" value="1"/>
</dbReference>
<evidence type="ECO:0000256" key="6">
    <source>
        <dbReference type="ARBA" id="ARBA00023002"/>
    </source>
</evidence>
<evidence type="ECO:0000256" key="7">
    <source>
        <dbReference type="ARBA" id="ARBA00023004"/>
    </source>
</evidence>
<evidence type="ECO:0000259" key="11">
    <source>
        <dbReference type="PROSITE" id="PS51918"/>
    </source>
</evidence>
<evidence type="ECO:0000313" key="12">
    <source>
        <dbReference type="EMBL" id="TQQ85226.1"/>
    </source>
</evidence>
<dbReference type="Pfam" id="PF00037">
    <property type="entry name" value="Fer4"/>
    <property type="match status" value="1"/>
</dbReference>
<dbReference type="PROSITE" id="PS01087">
    <property type="entry name" value="RADICAL_ACTIVATING"/>
    <property type="match status" value="1"/>
</dbReference>
<protein>
    <submittedName>
        <fullName evidence="12">YjjW family glycine radical enzyme activase</fullName>
    </submittedName>
</protein>
<dbReference type="InterPro" id="IPR017896">
    <property type="entry name" value="4Fe4S_Fe-S-bd"/>
</dbReference>
<organism evidence="12 13">
    <name type="scientific">Peptacetobacter hominis</name>
    <dbReference type="NCBI Taxonomy" id="2743610"/>
    <lineage>
        <taxon>Bacteria</taxon>
        <taxon>Bacillati</taxon>
        <taxon>Bacillota</taxon>
        <taxon>Clostridia</taxon>
        <taxon>Peptostreptococcales</taxon>
        <taxon>Peptostreptococcaceae</taxon>
        <taxon>Peptacetobacter</taxon>
    </lineage>
</organism>
<dbReference type="EMBL" id="SGJB01000003">
    <property type="protein sequence ID" value="TQQ85226.1"/>
    <property type="molecule type" value="Genomic_DNA"/>
</dbReference>
<dbReference type="InterPro" id="IPR058240">
    <property type="entry name" value="rSAM_sf"/>
</dbReference>
<dbReference type="InterPro" id="IPR012839">
    <property type="entry name" value="Organic_radical_activase"/>
</dbReference>
<dbReference type="Proteomes" id="UP000317863">
    <property type="component" value="Unassembled WGS sequence"/>
</dbReference>
<dbReference type="InterPro" id="IPR013785">
    <property type="entry name" value="Aldolase_TIM"/>
</dbReference>
<dbReference type="InterPro" id="IPR007197">
    <property type="entry name" value="rSAM"/>
</dbReference>
<dbReference type="PANTHER" id="PTHR30352:SF13">
    <property type="entry name" value="GLYCYL-RADICAL ENZYME ACTIVATING ENZYME YJJW-RELATED"/>
    <property type="match status" value="1"/>
</dbReference>
<dbReference type="PIRSF" id="PIRSF000371">
    <property type="entry name" value="PFL_act_enz"/>
    <property type="match status" value="1"/>
</dbReference>
<accession>A0A544QWZ3</accession>
<reference evidence="12 13" key="1">
    <citation type="submission" date="2019-02" db="EMBL/GenBank/DDBJ databases">
        <title>Peptostreptococcaceae bacterium ZHW00191 nov., a new bacterium isolated from the human gut.</title>
        <authorList>
            <person name="Zhou H.-W."/>
            <person name="Chen X.-J."/>
        </authorList>
    </citation>
    <scope>NUCLEOTIDE SEQUENCE [LARGE SCALE GENOMIC DNA]</scope>
    <source>
        <strain evidence="12 13">ZHW00191</strain>
    </source>
</reference>
<comment type="caution">
    <text evidence="12">The sequence shown here is derived from an EMBL/GenBank/DDBJ whole genome shotgun (WGS) entry which is preliminary data.</text>
</comment>
<dbReference type="SUPFAM" id="SSF54862">
    <property type="entry name" value="4Fe-4S ferredoxins"/>
    <property type="match status" value="1"/>
</dbReference>
<evidence type="ECO:0000256" key="2">
    <source>
        <dbReference type="ARBA" id="ARBA00009777"/>
    </source>
</evidence>
<dbReference type="OrthoDB" id="9782387at2"/>